<evidence type="ECO:0000256" key="8">
    <source>
        <dbReference type="SAM" id="Phobius"/>
    </source>
</evidence>
<keyword evidence="3" id="KW-0677">Repeat</keyword>
<evidence type="ECO:0000256" key="9">
    <source>
        <dbReference type="SAM" id="SignalP"/>
    </source>
</evidence>
<dbReference type="CDD" id="cd00033">
    <property type="entry name" value="CCP"/>
    <property type="match status" value="4"/>
</dbReference>
<feature type="transmembrane region" description="Helical" evidence="8">
    <location>
        <begin position="372"/>
        <end position="397"/>
    </location>
</feature>
<dbReference type="FunFam" id="2.10.70.10:FF:000014">
    <property type="entry name" value="Membrane cofactor protein"/>
    <property type="match status" value="1"/>
</dbReference>
<sequence>MPRNVLSLAVALFSCLLMCTHVQGECTLPSFESRNVVLSGSYSPGQTLPDGSALTFECLSGHTPVDSRATKSITCTKSQWTDLGLSCKKKSCGSPPEIVNGRYEISGILFGDTIKPICNTGYMLVGYGLDQRVCRDGGWDGRDPECEVVKCAAPPSIENGQLSDEPLESYEYSQVVTYRCNSGFSLSGSSNLHCSDDGTFKPDPPKCLDGCPKPEIPHAIRIGGRSPPYKIGHFIEYKCEDLYTLKGIKEIACRAGGWDPEPPKCIEPCRVPNFGGNVTLREEFSSKDLFPHGDKVAFKCKSGYEPVDSTVSRIATCEETKWTKLLLTCKASPTTTTTARAPTTARTPTSHTTSKVLPDGDEEKSSSSSAPLGAILGGIFGSGGLLLLGCFGVYMLVTKQSKRKQKVPTNEEGSL</sequence>
<reference evidence="12" key="1">
    <citation type="submission" date="2025-08" db="UniProtKB">
        <authorList>
            <consortium name="RefSeq"/>
        </authorList>
    </citation>
    <scope>IDENTIFICATION</scope>
    <source>
        <strain evidence="12">Tuebingen</strain>
        <tissue evidence="12">Fibroblasts and whole tissue</tissue>
    </source>
</reference>
<dbReference type="OrthoDB" id="6480633at2759"/>
<dbReference type="RefSeq" id="XP_005162222.1">
    <property type="nucleotide sequence ID" value="XM_005162165.5"/>
</dbReference>
<dbReference type="SMART" id="SM00032">
    <property type="entry name" value="CCP"/>
    <property type="match status" value="5"/>
</dbReference>
<dbReference type="Pfam" id="PF00084">
    <property type="entry name" value="Sushi"/>
    <property type="match status" value="5"/>
</dbReference>
<evidence type="ECO:0000256" key="5">
    <source>
        <dbReference type="ARBA" id="ARBA00023180"/>
    </source>
</evidence>
<protein>
    <submittedName>
        <fullName evidence="12">Regulator of complement activation group 2 gene 1 isoform X1</fullName>
    </submittedName>
</protein>
<evidence type="ECO:0000313" key="11">
    <source>
        <dbReference type="Proteomes" id="UP000000437"/>
    </source>
</evidence>
<dbReference type="Proteomes" id="UP000000437">
    <property type="component" value="Chromosome 23"/>
</dbReference>
<dbReference type="PANTHER" id="PTHR46393">
    <property type="entry name" value="SUSHI DOMAIN-CONTAINING PROTEIN"/>
    <property type="match status" value="1"/>
</dbReference>
<feature type="domain" description="Sushi" evidence="10">
    <location>
        <begin position="149"/>
        <end position="209"/>
    </location>
</feature>
<evidence type="ECO:0000256" key="1">
    <source>
        <dbReference type="ARBA" id="ARBA00022659"/>
    </source>
</evidence>
<keyword evidence="4 6" id="KW-1015">Disulfide bond</keyword>
<feature type="disulfide bond" evidence="6">
    <location>
        <begin position="180"/>
        <end position="207"/>
    </location>
</feature>
<feature type="region of interest" description="Disordered" evidence="7">
    <location>
        <begin position="336"/>
        <end position="368"/>
    </location>
</feature>
<evidence type="ECO:0000256" key="7">
    <source>
        <dbReference type="SAM" id="MobiDB-lite"/>
    </source>
</evidence>
<dbReference type="PROSITE" id="PS50923">
    <property type="entry name" value="SUSHI"/>
    <property type="match status" value="3"/>
</dbReference>
<keyword evidence="8" id="KW-0812">Transmembrane</keyword>
<dbReference type="CTD" id="541367"/>
<gene>
    <name evidence="12 13" type="primary">rca2.1</name>
    <name evidence="12" type="synonym">tecrem</name>
    <name evidence="12" type="synonym">wu:fb99a10</name>
    <name evidence="12" type="synonym">wu:fj86g12</name>
    <name evidence="12" type="synonym">zgc:110775</name>
</gene>
<dbReference type="GeneID" id="541367"/>
<evidence type="ECO:0000256" key="4">
    <source>
        <dbReference type="ARBA" id="ARBA00023157"/>
    </source>
</evidence>
<feature type="domain" description="Sushi" evidence="10">
    <location>
        <begin position="90"/>
        <end position="148"/>
    </location>
</feature>
<name>A0A8M2B906_DANRE</name>
<dbReference type="PROSITE" id="PS51257">
    <property type="entry name" value="PROKAR_LIPOPROTEIN"/>
    <property type="match status" value="1"/>
</dbReference>
<feature type="domain" description="Sushi" evidence="10">
    <location>
        <begin position="210"/>
        <end position="267"/>
    </location>
</feature>
<organism evidence="11 12">
    <name type="scientific">Danio rerio</name>
    <name type="common">Zebrafish</name>
    <name type="synonym">Brachydanio rerio</name>
    <dbReference type="NCBI Taxonomy" id="7955"/>
    <lineage>
        <taxon>Eukaryota</taxon>
        <taxon>Metazoa</taxon>
        <taxon>Chordata</taxon>
        <taxon>Craniata</taxon>
        <taxon>Vertebrata</taxon>
        <taxon>Euteleostomi</taxon>
        <taxon>Actinopterygii</taxon>
        <taxon>Neopterygii</taxon>
        <taxon>Teleostei</taxon>
        <taxon>Ostariophysi</taxon>
        <taxon>Cypriniformes</taxon>
        <taxon>Danionidae</taxon>
        <taxon>Danioninae</taxon>
        <taxon>Danio</taxon>
    </lineage>
</organism>
<evidence type="ECO:0000256" key="2">
    <source>
        <dbReference type="ARBA" id="ARBA00022729"/>
    </source>
</evidence>
<dbReference type="Gene3D" id="2.10.70.10">
    <property type="entry name" value="Complement Module, domain 1"/>
    <property type="match status" value="5"/>
</dbReference>
<feature type="compositionally biased region" description="Low complexity" evidence="7">
    <location>
        <begin position="336"/>
        <end position="354"/>
    </location>
</feature>
<keyword evidence="11" id="KW-1185">Reference proteome</keyword>
<keyword evidence="2 9" id="KW-0732">Signal</keyword>
<evidence type="ECO:0000259" key="10">
    <source>
        <dbReference type="PROSITE" id="PS50923"/>
    </source>
</evidence>
<keyword evidence="8" id="KW-1133">Transmembrane helix</keyword>
<dbReference type="InterPro" id="IPR035976">
    <property type="entry name" value="Sushi/SCR/CCP_sf"/>
</dbReference>
<feature type="chain" id="PRO_5035442230" evidence="9">
    <location>
        <begin position="25"/>
        <end position="415"/>
    </location>
</feature>
<keyword evidence="14" id="KW-1267">Proteomics identification</keyword>
<keyword evidence="8" id="KW-0472">Membrane</keyword>
<accession>A0A8M2B906</accession>
<comment type="caution">
    <text evidence="6">Lacks conserved residue(s) required for the propagation of feature annotation.</text>
</comment>
<feature type="disulfide bond" evidence="6">
    <location>
        <begin position="151"/>
        <end position="194"/>
    </location>
</feature>
<dbReference type="InterPro" id="IPR000436">
    <property type="entry name" value="Sushi_SCR_CCP_dom"/>
</dbReference>
<keyword evidence="5" id="KW-0325">Glycoprotein</keyword>
<proteinExistence type="evidence at protein level"/>
<dbReference type="PANTHER" id="PTHR46393:SF7">
    <property type="entry name" value="COMPLEMENT C2"/>
    <property type="match status" value="1"/>
</dbReference>
<dbReference type="AGR" id="ZFIN:ZDB-GENE-050320-60"/>
<evidence type="ECO:0000313" key="12">
    <source>
        <dbReference type="RefSeq" id="XP_005162222.1"/>
    </source>
</evidence>
<evidence type="ECO:0007829" key="14">
    <source>
        <dbReference type="PeptideAtlas" id="A0A8M2B906"/>
    </source>
</evidence>
<feature type="signal peptide" evidence="9">
    <location>
        <begin position="1"/>
        <end position="24"/>
    </location>
</feature>
<dbReference type="FunCoup" id="A0A8M2B906">
    <property type="interactions" value="5"/>
</dbReference>
<keyword evidence="1 6" id="KW-0768">Sushi</keyword>
<dbReference type="SUPFAM" id="SSF57535">
    <property type="entry name" value="Complement control module/SCR domain"/>
    <property type="match status" value="5"/>
</dbReference>
<dbReference type="AlphaFoldDB" id="A0A8M2B906"/>
<evidence type="ECO:0000256" key="3">
    <source>
        <dbReference type="ARBA" id="ARBA00022737"/>
    </source>
</evidence>
<dbReference type="ZFIN" id="ZDB-GENE-050320-60">
    <property type="gene designation" value="rca2.1"/>
</dbReference>
<evidence type="ECO:0000313" key="13">
    <source>
        <dbReference type="ZFIN" id="ZDB-GENE-050320-60"/>
    </source>
</evidence>
<evidence type="ECO:0000256" key="6">
    <source>
        <dbReference type="PROSITE-ProRule" id="PRU00302"/>
    </source>
</evidence>